<name>A0A3M0BKF1_9AQUI</name>
<protein>
    <submittedName>
        <fullName evidence="1">Uncharacterized protein</fullName>
    </submittedName>
</protein>
<evidence type="ECO:0000313" key="2">
    <source>
        <dbReference type="Proteomes" id="UP000280842"/>
    </source>
</evidence>
<gene>
    <name evidence="1" type="ORF">CLV39_0580</name>
</gene>
<sequence>MKINRRDLLKFSVSSVALSILTKSLPVYASCRGFHIADRKENENAVIYEIVI</sequence>
<comment type="caution">
    <text evidence="1">The sequence shown here is derived from an EMBL/GenBank/DDBJ whole genome shotgun (WGS) entry which is preliminary data.</text>
</comment>
<reference evidence="1 2" key="1">
    <citation type="submission" date="2018-10" db="EMBL/GenBank/DDBJ databases">
        <title>Genomic Encyclopedia of Archaeal and Bacterial Type Strains, Phase II (KMG-II): from individual species to whole genera.</title>
        <authorList>
            <person name="Goeker M."/>
        </authorList>
    </citation>
    <scope>NUCLEOTIDE SEQUENCE [LARGE SCALE GENOMIC DNA]</scope>
    <source>
        <strain evidence="1 2">VM1</strain>
    </source>
</reference>
<keyword evidence="2" id="KW-1185">Reference proteome</keyword>
<dbReference type="AlphaFoldDB" id="A0A3M0BKF1"/>
<proteinExistence type="predicted"/>
<dbReference type="EMBL" id="REFO01000010">
    <property type="protein sequence ID" value="RMA97943.1"/>
    <property type="molecule type" value="Genomic_DNA"/>
</dbReference>
<evidence type="ECO:0000313" key="1">
    <source>
        <dbReference type="EMBL" id="RMA97943.1"/>
    </source>
</evidence>
<dbReference type="Proteomes" id="UP000280842">
    <property type="component" value="Unassembled WGS sequence"/>
</dbReference>
<accession>A0A3M0BKF1</accession>
<dbReference type="RefSeq" id="WP_170145588.1">
    <property type="nucleotide sequence ID" value="NZ_REFO01000010.1"/>
</dbReference>
<organism evidence="1 2">
    <name type="scientific">Hydrogenothermus marinus</name>
    <dbReference type="NCBI Taxonomy" id="133270"/>
    <lineage>
        <taxon>Bacteria</taxon>
        <taxon>Pseudomonadati</taxon>
        <taxon>Aquificota</taxon>
        <taxon>Aquificia</taxon>
        <taxon>Aquificales</taxon>
        <taxon>Hydrogenothermaceae</taxon>
        <taxon>Hydrogenothermus</taxon>
    </lineage>
</organism>